<dbReference type="AlphaFoldDB" id="A0A5E4NHE3"/>
<protein>
    <recommendedName>
        <fullName evidence="4">Transmembrane protein</fullName>
    </recommendedName>
</protein>
<evidence type="ECO:0000313" key="3">
    <source>
        <dbReference type="Proteomes" id="UP000325440"/>
    </source>
</evidence>
<feature type="transmembrane region" description="Helical" evidence="1">
    <location>
        <begin position="122"/>
        <end position="148"/>
    </location>
</feature>
<evidence type="ECO:0008006" key="4">
    <source>
        <dbReference type="Google" id="ProtNLM"/>
    </source>
</evidence>
<keyword evidence="1" id="KW-1133">Transmembrane helix</keyword>
<evidence type="ECO:0000313" key="2">
    <source>
        <dbReference type="EMBL" id="VVC44409.1"/>
    </source>
</evidence>
<accession>A0A5E4NHE3</accession>
<dbReference type="EMBL" id="CABPRJ010002379">
    <property type="protein sequence ID" value="VVC44409.1"/>
    <property type="molecule type" value="Genomic_DNA"/>
</dbReference>
<gene>
    <name evidence="2" type="ORF">CINCED_3A006292</name>
</gene>
<name>A0A5E4NHE3_9HEMI</name>
<reference evidence="2 3" key="1">
    <citation type="submission" date="2019-08" db="EMBL/GenBank/DDBJ databases">
        <authorList>
            <person name="Alioto T."/>
            <person name="Alioto T."/>
            <person name="Gomez Garrido J."/>
        </authorList>
    </citation>
    <scope>NUCLEOTIDE SEQUENCE [LARGE SCALE GENOMIC DNA]</scope>
</reference>
<keyword evidence="1" id="KW-0472">Membrane</keyword>
<keyword evidence="3" id="KW-1185">Reference proteome</keyword>
<proteinExistence type="predicted"/>
<sequence>MSDGVHDKQLLVSVAVVFAAVLFVHSSPGRVSNLSIGSKYSPTQTWAFFLLPASMLGRVGSQTKQNVQDRPGKDFSASFASDVESRSLYKDKPLKDEQTDKVQPPQNDVKTTRKNTLLHSTLVIIAIILFIVLGVMGIYYWVLFYPILCKKERKYDVMQMSAKP</sequence>
<evidence type="ECO:0000256" key="1">
    <source>
        <dbReference type="SAM" id="Phobius"/>
    </source>
</evidence>
<keyword evidence="1" id="KW-0812">Transmembrane</keyword>
<dbReference type="OrthoDB" id="8195786at2759"/>
<dbReference type="Proteomes" id="UP000325440">
    <property type="component" value="Unassembled WGS sequence"/>
</dbReference>
<organism evidence="2 3">
    <name type="scientific">Cinara cedri</name>
    <dbReference type="NCBI Taxonomy" id="506608"/>
    <lineage>
        <taxon>Eukaryota</taxon>
        <taxon>Metazoa</taxon>
        <taxon>Ecdysozoa</taxon>
        <taxon>Arthropoda</taxon>
        <taxon>Hexapoda</taxon>
        <taxon>Insecta</taxon>
        <taxon>Pterygota</taxon>
        <taxon>Neoptera</taxon>
        <taxon>Paraneoptera</taxon>
        <taxon>Hemiptera</taxon>
        <taxon>Sternorrhyncha</taxon>
        <taxon>Aphidomorpha</taxon>
        <taxon>Aphidoidea</taxon>
        <taxon>Aphididae</taxon>
        <taxon>Lachninae</taxon>
        <taxon>Cinara</taxon>
    </lineage>
</organism>